<gene>
    <name evidence="1" type="ORF">METZ01_LOCUS300275</name>
</gene>
<organism evidence="1">
    <name type="scientific">marine metagenome</name>
    <dbReference type="NCBI Taxonomy" id="408172"/>
    <lineage>
        <taxon>unclassified sequences</taxon>
        <taxon>metagenomes</taxon>
        <taxon>ecological metagenomes</taxon>
    </lineage>
</organism>
<evidence type="ECO:0000313" key="1">
    <source>
        <dbReference type="EMBL" id="SVC47421.1"/>
    </source>
</evidence>
<accession>A0A382MJH8</accession>
<dbReference type="EMBL" id="UINC01093196">
    <property type="protein sequence ID" value="SVC47421.1"/>
    <property type="molecule type" value="Genomic_DNA"/>
</dbReference>
<reference evidence="1" key="1">
    <citation type="submission" date="2018-05" db="EMBL/GenBank/DDBJ databases">
        <authorList>
            <person name="Lanie J.A."/>
            <person name="Ng W.-L."/>
            <person name="Kazmierczak K.M."/>
            <person name="Andrzejewski T.M."/>
            <person name="Davidsen T.M."/>
            <person name="Wayne K.J."/>
            <person name="Tettelin H."/>
            <person name="Glass J.I."/>
            <person name="Rusch D."/>
            <person name="Podicherti R."/>
            <person name="Tsui H.-C.T."/>
            <person name="Winkler M.E."/>
        </authorList>
    </citation>
    <scope>NUCLEOTIDE SEQUENCE</scope>
</reference>
<protein>
    <submittedName>
        <fullName evidence="1">Uncharacterized protein</fullName>
    </submittedName>
</protein>
<proteinExistence type="predicted"/>
<name>A0A382MJH8_9ZZZZ</name>
<sequence length="40" mass="4535">MENFCAKTHNKVKFAQGLIFFSGKSAVNIDEAHNMSNNQY</sequence>
<dbReference type="AlphaFoldDB" id="A0A382MJH8"/>